<organism evidence="4 5">
    <name type="scientific">Chitinophaga defluvii</name>
    <dbReference type="NCBI Taxonomy" id="3163343"/>
    <lineage>
        <taxon>Bacteria</taxon>
        <taxon>Pseudomonadati</taxon>
        <taxon>Bacteroidota</taxon>
        <taxon>Chitinophagia</taxon>
        <taxon>Chitinophagales</taxon>
        <taxon>Chitinophagaceae</taxon>
        <taxon>Chitinophaga</taxon>
    </lineage>
</organism>
<dbReference type="PANTHER" id="PTHR34987">
    <property type="entry name" value="C, PUTATIVE (AFU_ORTHOLOGUE AFUA_3G02880)-RELATED"/>
    <property type="match status" value="1"/>
</dbReference>
<dbReference type="RefSeq" id="WP_354660418.1">
    <property type="nucleotide sequence ID" value="NZ_JBEXAC010000001.1"/>
</dbReference>
<dbReference type="Proteomes" id="UP001549749">
    <property type="component" value="Unassembled WGS sequence"/>
</dbReference>
<dbReference type="EMBL" id="JBEXAC010000001">
    <property type="protein sequence ID" value="MET6997783.1"/>
    <property type="molecule type" value="Genomic_DNA"/>
</dbReference>
<protein>
    <submittedName>
        <fullName evidence="4">Alpha-L-rhamnosidase C-terminal domain-containing protein</fullName>
    </submittedName>
</protein>
<dbReference type="PANTHER" id="PTHR34987:SF4">
    <property type="entry name" value="ALPHA-L-RHAMNOSIDASE C-TERMINAL DOMAIN-CONTAINING PROTEIN"/>
    <property type="match status" value="1"/>
</dbReference>
<accession>A0ABV2T425</accession>
<dbReference type="SUPFAM" id="SSF48208">
    <property type="entry name" value="Six-hairpin glycosidases"/>
    <property type="match status" value="2"/>
</dbReference>
<feature type="chain" id="PRO_5045728757" evidence="1">
    <location>
        <begin position="20"/>
        <end position="1639"/>
    </location>
</feature>
<evidence type="ECO:0000256" key="1">
    <source>
        <dbReference type="SAM" id="SignalP"/>
    </source>
</evidence>
<dbReference type="InterPro" id="IPR035396">
    <property type="entry name" value="Bac_rhamnosid6H"/>
</dbReference>
<dbReference type="Pfam" id="PF17390">
    <property type="entry name" value="Bac_rhamnosid_C"/>
    <property type="match status" value="1"/>
</dbReference>
<dbReference type="InterPro" id="IPR012341">
    <property type="entry name" value="6hp_glycosidase-like_sf"/>
</dbReference>
<sequence>MKSTFILILLCLFQTTVWAAANEYGKAKGIIHNANDKTIRITVPDQRLSLFIDYSHGCRITQLTIKNKNTLSPSGIYTGIRTDEALFHSYSQTQPIHITTTPNGIKLKGITYGDNSNSVNESWYFELAGDKIQWVIDREYNNTTTLQEMALPEWNFQTLSTWKGGILDNGGMVWCKYLSKPHDTYGVHTGGVTFWNAASSDALRIAVNAGDNHAVATKYSHSGQHAFTCTHFVTEKALGQRYHLSRFVSQRSDVFAPCRVKKGNIRVNIELQYIDYSKAYTRGTLPGIDAIAVRELMNTTGRYGVVDNNIVGANGWITNWKCLHEPFFAQIGMALNDKHYTQNLSATLDQERDMAMQEDGRVLSRWHNAPGDEIPGTFNPATGYYEAMWGYTIDSQTGYVINTAEQFDLTGDIRWLHTHKKSCEKALDWLIKRDSNNNGIFEMMNNNISEQKASDWLDIVWAGFENAFVNAQLYEALSHWANCELILGDQPKSAYYAAIAARLKTAFNKPVEEGGFWSSDKKQYVYWRDNDGSVHGDNLVTPVNFAAITFGLCDNKQRIAMILDQIEERANAESLFHWPLCFDSFKRAEVHDNNWPFPRYENGDIFPTWGYLGIRCYANYDKQIALKYINNILDQYNKDGLSSQRYSRKTQSGLGEDILAGISTTITALYRDIYGIRPKWNRMGIEPNMISSLNGTRFSYTLRDTVYQLTLSVDDYQISTTGFSIRSKYAFGVNKAGKSLIYYPDNKEIIQLAIDAASNRPIKIAINNWEADHYSWKITSTDSYKFNITGLIPGTQYRLSVNNRQQPLLTVQTDGTLSFRHTISSPATFNLQKSGETNLQIPAIDSLSPYQPIHGGSITAQKVISSPDPLVSYVWHQPGGELQVYHLTPTNFELSHPGNFENTGSALTDTCNILVKGTGSIRFDFGTESAAWMEFESPDLSGEITAGISEYNQPAVFNAGPQSPVKTAVPVKHGNVYRLELNKELYEGVRFGWINISKFDKPWHITNVRLVCQTKPVNYAGAFECSDTLLNRMWYTGAYAVKLNLLKDYIGAILIDRGDRHSWTGDSHISQGVSMAVFSNYDMIKHNLTRTAPDNNAIESYSLYWVLSLLDYFYYSGDKDFLQSCLPVIQRKINHADSALTHDTNLGFYGWDERLGAGFENPNCRESKFAFKMLFIQTCLRLSKAMPEVNAQEQQMTYERLAIQQLDKIRKDSNWTDELGIHSAADAINGNFLSERETGMLLQKHYLDPVNTVSFSPFNQYFIIKAMAAAGIHREALSTIDKSWGGQLRLGATTFWECFRPEWENFLKPNDPVPNGQHGYTSLCHPWSSGITKWLSEEILGIKPSSPGFKTYQIIPHLNDNLTRVKGKMPTPLGDISFELDTEKGIGQLISPPGSEGHLAIPKTGKAISRITINNKVVWDHGRPTTIATKAVEEDKEFVHLKQLTPGTHHLVIDYVAKEHKIPIKPVSTRQYTITLTKTDSVTKASWKGRYGKDGYVLFDTGDNQIKLPDYITEVSWKKKALGSPRLDKPVSRTGAPTNPGTLATQNPAACMQTFYVDITAATARDYTFTIRAAEKANNSTRFVIDIFDAQTKNLIHPTVLVDTFSAGSYYTFTAKQSVRIRISHLQGDDAAISGIFFQ</sequence>
<dbReference type="InterPro" id="IPR035398">
    <property type="entry name" value="Bac_rhamnosid_C"/>
</dbReference>
<dbReference type="InterPro" id="IPR008928">
    <property type="entry name" value="6-hairpin_glycosidase_sf"/>
</dbReference>
<dbReference type="Gene3D" id="2.60.420.10">
    <property type="entry name" value="Maltose phosphorylase, domain 3"/>
    <property type="match status" value="1"/>
</dbReference>
<feature type="signal peptide" evidence="1">
    <location>
        <begin position="1"/>
        <end position="19"/>
    </location>
</feature>
<evidence type="ECO:0000259" key="2">
    <source>
        <dbReference type="Pfam" id="PF17389"/>
    </source>
</evidence>
<name>A0ABV2T425_9BACT</name>
<feature type="domain" description="Alpha-L-rhamnosidase C-terminal" evidence="3">
    <location>
        <begin position="1341"/>
        <end position="1407"/>
    </location>
</feature>
<comment type="caution">
    <text evidence="4">The sequence shown here is derived from an EMBL/GenBank/DDBJ whole genome shotgun (WGS) entry which is preliminary data.</text>
</comment>
<evidence type="ECO:0000259" key="3">
    <source>
        <dbReference type="Pfam" id="PF17390"/>
    </source>
</evidence>
<feature type="domain" description="Alpha-L-rhamnosidase six-hairpin glycosidase" evidence="2">
    <location>
        <begin position="397"/>
        <end position="510"/>
    </location>
</feature>
<proteinExistence type="predicted"/>
<evidence type="ECO:0000313" key="5">
    <source>
        <dbReference type="Proteomes" id="UP001549749"/>
    </source>
</evidence>
<keyword evidence="1" id="KW-0732">Signal</keyword>
<keyword evidence="5" id="KW-1185">Reference proteome</keyword>
<reference evidence="4 5" key="1">
    <citation type="submission" date="2024-06" db="EMBL/GenBank/DDBJ databases">
        <title>Chitinophaga defluvii sp. nov., isolated from municipal sewage.</title>
        <authorList>
            <person name="Zhang L."/>
        </authorList>
    </citation>
    <scope>NUCLEOTIDE SEQUENCE [LARGE SCALE GENOMIC DNA]</scope>
    <source>
        <strain evidence="4 5">H8</strain>
    </source>
</reference>
<dbReference type="Gene3D" id="1.50.10.10">
    <property type="match status" value="2"/>
</dbReference>
<evidence type="ECO:0000313" key="4">
    <source>
        <dbReference type="EMBL" id="MET6997783.1"/>
    </source>
</evidence>
<dbReference type="Pfam" id="PF17389">
    <property type="entry name" value="Bac_rhamnosid6H"/>
    <property type="match status" value="1"/>
</dbReference>
<gene>
    <name evidence="4" type="ORF">ABR189_10405</name>
</gene>